<dbReference type="PROSITE" id="PS50949">
    <property type="entry name" value="HTH_GNTR"/>
    <property type="match status" value="1"/>
</dbReference>
<evidence type="ECO:0000256" key="2">
    <source>
        <dbReference type="ARBA" id="ARBA00023125"/>
    </source>
</evidence>
<dbReference type="Pfam" id="PF00392">
    <property type="entry name" value="GntR"/>
    <property type="match status" value="1"/>
</dbReference>
<dbReference type="InterPro" id="IPR008920">
    <property type="entry name" value="TF_FadR/GntR_C"/>
</dbReference>
<organism evidence="5 6">
    <name type="scientific">Sulfobacillus acidophilus</name>
    <dbReference type="NCBI Taxonomy" id="53633"/>
    <lineage>
        <taxon>Bacteria</taxon>
        <taxon>Bacillati</taxon>
        <taxon>Bacillota</taxon>
        <taxon>Clostridia</taxon>
        <taxon>Eubacteriales</taxon>
        <taxon>Clostridiales Family XVII. Incertae Sedis</taxon>
        <taxon>Sulfobacillus</taxon>
    </lineage>
</organism>
<dbReference type="SMART" id="SM00345">
    <property type="entry name" value="HTH_GNTR"/>
    <property type="match status" value="1"/>
</dbReference>
<keyword evidence="1" id="KW-0805">Transcription regulation</keyword>
<evidence type="ECO:0000256" key="1">
    <source>
        <dbReference type="ARBA" id="ARBA00023015"/>
    </source>
</evidence>
<dbReference type="AlphaFoldDB" id="A0A2T2WFV3"/>
<dbReference type="GO" id="GO:0003700">
    <property type="term" value="F:DNA-binding transcription factor activity"/>
    <property type="evidence" value="ECO:0007669"/>
    <property type="project" value="InterPro"/>
</dbReference>
<feature type="domain" description="HTH gntR-type" evidence="4">
    <location>
        <begin position="23"/>
        <end position="90"/>
    </location>
</feature>
<evidence type="ECO:0000313" key="6">
    <source>
        <dbReference type="Proteomes" id="UP000241848"/>
    </source>
</evidence>
<sequence>MYLEYIHERTTVMGMNELNPKALSSRTRVLRECRQRLITGQWPPGTIVQEKLLAAELGVSKTPVREALQYLQFVGAVTPHNRIGYIVASIELSDVIDVFHFRTMLEGELVRQVAAYPDFTWPSPPSQMSPIEREIEFHRRLYAQVAPVRMAETLAPLLDETARTGAYAKLSEALLTPLEAEHAPIIAAVCEHDTPLAQALVVVHLRHWRDSLLAVLRQKLRETQNMV</sequence>
<dbReference type="GO" id="GO:0003677">
    <property type="term" value="F:DNA binding"/>
    <property type="evidence" value="ECO:0007669"/>
    <property type="project" value="UniProtKB-KW"/>
</dbReference>
<dbReference type="InterPro" id="IPR036388">
    <property type="entry name" value="WH-like_DNA-bd_sf"/>
</dbReference>
<evidence type="ECO:0000313" key="5">
    <source>
        <dbReference type="EMBL" id="PSR21103.1"/>
    </source>
</evidence>
<dbReference type="Gene3D" id="1.20.120.530">
    <property type="entry name" value="GntR ligand-binding domain-like"/>
    <property type="match status" value="1"/>
</dbReference>
<proteinExistence type="predicted"/>
<dbReference type="Pfam" id="PF07729">
    <property type="entry name" value="FCD"/>
    <property type="match status" value="1"/>
</dbReference>
<gene>
    <name evidence="5" type="ORF">C7B45_12115</name>
</gene>
<dbReference type="PANTHER" id="PTHR43537:SF24">
    <property type="entry name" value="GLUCONATE OPERON TRANSCRIPTIONAL REPRESSOR"/>
    <property type="match status" value="1"/>
</dbReference>
<evidence type="ECO:0000256" key="3">
    <source>
        <dbReference type="ARBA" id="ARBA00023163"/>
    </source>
</evidence>
<dbReference type="InterPro" id="IPR011711">
    <property type="entry name" value="GntR_C"/>
</dbReference>
<dbReference type="SUPFAM" id="SSF46785">
    <property type="entry name" value="Winged helix' DNA-binding domain"/>
    <property type="match status" value="1"/>
</dbReference>
<dbReference type="Gene3D" id="1.10.10.10">
    <property type="entry name" value="Winged helix-like DNA-binding domain superfamily/Winged helix DNA-binding domain"/>
    <property type="match status" value="1"/>
</dbReference>
<name>A0A2T2WFV3_9FIRM</name>
<dbReference type="EMBL" id="PXYV01000042">
    <property type="protein sequence ID" value="PSR21103.1"/>
    <property type="molecule type" value="Genomic_DNA"/>
</dbReference>
<keyword evidence="3" id="KW-0804">Transcription</keyword>
<dbReference type="InterPro" id="IPR036390">
    <property type="entry name" value="WH_DNA-bd_sf"/>
</dbReference>
<dbReference type="InterPro" id="IPR000524">
    <property type="entry name" value="Tscrpt_reg_HTH_GntR"/>
</dbReference>
<dbReference type="PANTHER" id="PTHR43537">
    <property type="entry name" value="TRANSCRIPTIONAL REGULATOR, GNTR FAMILY"/>
    <property type="match status" value="1"/>
</dbReference>
<comment type="caution">
    <text evidence="5">The sequence shown here is derived from an EMBL/GenBank/DDBJ whole genome shotgun (WGS) entry which is preliminary data.</text>
</comment>
<dbReference type="Proteomes" id="UP000241848">
    <property type="component" value="Unassembled WGS sequence"/>
</dbReference>
<keyword evidence="2" id="KW-0238">DNA-binding</keyword>
<dbReference type="SUPFAM" id="SSF48008">
    <property type="entry name" value="GntR ligand-binding domain-like"/>
    <property type="match status" value="1"/>
</dbReference>
<accession>A0A2T2WFV3</accession>
<evidence type="ECO:0000259" key="4">
    <source>
        <dbReference type="PROSITE" id="PS50949"/>
    </source>
</evidence>
<reference evidence="5 6" key="1">
    <citation type="journal article" date="2014" name="BMC Genomics">
        <title>Comparison of environmental and isolate Sulfobacillus genomes reveals diverse carbon, sulfur, nitrogen, and hydrogen metabolisms.</title>
        <authorList>
            <person name="Justice N.B."/>
            <person name="Norman A."/>
            <person name="Brown C.T."/>
            <person name="Singh A."/>
            <person name="Thomas B.C."/>
            <person name="Banfield J.F."/>
        </authorList>
    </citation>
    <scope>NUCLEOTIDE SEQUENCE [LARGE SCALE GENOMIC DNA]</scope>
    <source>
        <strain evidence="5">AMDSBA3</strain>
    </source>
</reference>
<protein>
    <recommendedName>
        <fullName evidence="4">HTH gntR-type domain-containing protein</fullName>
    </recommendedName>
</protein>